<evidence type="ECO:0000313" key="2">
    <source>
        <dbReference type="EMBL" id="KAL1792268.1"/>
    </source>
</evidence>
<proteinExistence type="predicted"/>
<keyword evidence="3" id="KW-1185">Reference proteome</keyword>
<name>A0ABR3U8H3_9PLEO</name>
<comment type="caution">
    <text evidence="2">The sequence shown here is derived from an EMBL/GenBank/DDBJ whole genome shotgun (WGS) entry which is preliminary data.</text>
</comment>
<evidence type="ECO:0000313" key="3">
    <source>
        <dbReference type="Proteomes" id="UP001578633"/>
    </source>
</evidence>
<dbReference type="GeneID" id="96090341"/>
<reference evidence="2 3" key="1">
    <citation type="submission" date="2024-09" db="EMBL/GenBank/DDBJ databases">
        <title>T2T genomes of carrot and Alternaria dauci and their utility for understanding host-pathogen interaction during carrot leaf blight disease.</title>
        <authorList>
            <person name="Liu W."/>
            <person name="Xu S."/>
            <person name="Ou C."/>
            <person name="Liu X."/>
            <person name="Zhuang F."/>
            <person name="Deng X.W."/>
        </authorList>
    </citation>
    <scope>NUCLEOTIDE SEQUENCE [LARGE SCALE GENOMIC DNA]</scope>
    <source>
        <strain evidence="2 3">A2016</strain>
    </source>
</reference>
<dbReference type="Proteomes" id="UP001578633">
    <property type="component" value="Chromosome 10"/>
</dbReference>
<feature type="region of interest" description="Disordered" evidence="1">
    <location>
        <begin position="227"/>
        <end position="248"/>
    </location>
</feature>
<dbReference type="RefSeq" id="XP_069302852.1">
    <property type="nucleotide sequence ID" value="XM_069456199.1"/>
</dbReference>
<organism evidence="2 3">
    <name type="scientific">Alternaria dauci</name>
    <dbReference type="NCBI Taxonomy" id="48095"/>
    <lineage>
        <taxon>Eukaryota</taxon>
        <taxon>Fungi</taxon>
        <taxon>Dikarya</taxon>
        <taxon>Ascomycota</taxon>
        <taxon>Pezizomycotina</taxon>
        <taxon>Dothideomycetes</taxon>
        <taxon>Pleosporomycetidae</taxon>
        <taxon>Pleosporales</taxon>
        <taxon>Pleosporineae</taxon>
        <taxon>Pleosporaceae</taxon>
        <taxon>Alternaria</taxon>
        <taxon>Alternaria sect. Porri</taxon>
    </lineage>
</organism>
<feature type="compositionally biased region" description="Basic and acidic residues" evidence="1">
    <location>
        <begin position="227"/>
        <end position="246"/>
    </location>
</feature>
<accession>A0ABR3U8H3</accession>
<dbReference type="EMBL" id="JBHGVX010000010">
    <property type="protein sequence ID" value="KAL1792268.1"/>
    <property type="molecule type" value="Genomic_DNA"/>
</dbReference>
<sequence>MPVLPEGPIWFQHSSLKREHYDPANDKIFYKYLLLEVVVNKPTRFKQGILGDQYHSRTIEHTIGYEDNTLPAFPNNQTNYRKWKYMSVMYGPEAKCITEWTRLKSSVSTGDIVDRHNNTAPKIYLVPVRMPTAIEQFLWLDLTYPVRAIYLPRQHKVDNGAYSDWCMFQHLSFRHRKLDFSAYIRSGEKTVTEEDRANFSISIDGVGYKSGDQYLLDVIERLGTESQNKESASESLSKLKELKEEQSPSLRSALEARLGEMCDKDKYEKNEATKRWAKDFASIDERYQRMIEDSKQGFKDMKKKMVETAGIMHLPPGKFDNLERIGKYAIENLENARNRHLSIPHGDALEPDEEKKLQEKMSLYWKTVENARYIDKNMDDAMRKRLKMNTYTRKPITFERDDEYGWNFRPGWIARFDISLIYNSTMLPRGWLSDDYHSAYCGVSIFSTDSINIPSDWSYGEREMFSNAYCCDLVEILKKEWGVRLKYDDLPVEPEFVWGLINSITQIGLGLVPGWGPLLVYGDTLLYNLIFTDTFSKVWHGDRDSVTALSLQSVALLTGVGPSVRKLLKGGQDGSAQALMQLTMARK</sequence>
<evidence type="ECO:0000256" key="1">
    <source>
        <dbReference type="SAM" id="MobiDB-lite"/>
    </source>
</evidence>
<protein>
    <submittedName>
        <fullName evidence="2">Uncharacterized protein</fullName>
    </submittedName>
</protein>
<gene>
    <name evidence="2" type="ORF">ACET3X_010019</name>
</gene>